<dbReference type="Proteomes" id="UP000095283">
    <property type="component" value="Unplaced"/>
</dbReference>
<dbReference type="WBParaSite" id="Hba_07375">
    <property type="protein sequence ID" value="Hba_07375"/>
    <property type="gene ID" value="Hba_07375"/>
</dbReference>
<keyword evidence="1" id="KW-0472">Membrane</keyword>
<evidence type="ECO:0000256" key="1">
    <source>
        <dbReference type="SAM" id="Phobius"/>
    </source>
</evidence>
<sequence>MCFTYNLHFSYLLYIKIYIYNFLIRIIYVILRYLEAQSSADINNLKIMEAAARKDRVVQHAVFSYFQNKKGKDDLALFSKQSKILYDQDEVMEAEREVATAVQFD</sequence>
<evidence type="ECO:0000313" key="2">
    <source>
        <dbReference type="Proteomes" id="UP000095283"/>
    </source>
</evidence>
<evidence type="ECO:0000313" key="3">
    <source>
        <dbReference type="WBParaSite" id="Hba_07375"/>
    </source>
</evidence>
<keyword evidence="1" id="KW-0812">Transmembrane</keyword>
<feature type="transmembrane region" description="Helical" evidence="1">
    <location>
        <begin position="12"/>
        <end position="31"/>
    </location>
</feature>
<dbReference type="AlphaFoldDB" id="A0A1I7WQE6"/>
<name>A0A1I7WQE6_HETBA</name>
<organism evidence="2 3">
    <name type="scientific">Heterorhabditis bacteriophora</name>
    <name type="common">Entomopathogenic nematode worm</name>
    <dbReference type="NCBI Taxonomy" id="37862"/>
    <lineage>
        <taxon>Eukaryota</taxon>
        <taxon>Metazoa</taxon>
        <taxon>Ecdysozoa</taxon>
        <taxon>Nematoda</taxon>
        <taxon>Chromadorea</taxon>
        <taxon>Rhabditida</taxon>
        <taxon>Rhabditina</taxon>
        <taxon>Rhabditomorpha</taxon>
        <taxon>Strongyloidea</taxon>
        <taxon>Heterorhabditidae</taxon>
        <taxon>Heterorhabditis</taxon>
    </lineage>
</organism>
<reference evidence="3" key="1">
    <citation type="submission" date="2016-11" db="UniProtKB">
        <authorList>
            <consortium name="WormBaseParasite"/>
        </authorList>
    </citation>
    <scope>IDENTIFICATION</scope>
</reference>
<keyword evidence="2" id="KW-1185">Reference proteome</keyword>
<keyword evidence="1" id="KW-1133">Transmembrane helix</keyword>
<protein>
    <submittedName>
        <fullName evidence="3">Uncharacterized protein</fullName>
    </submittedName>
</protein>
<proteinExistence type="predicted"/>
<accession>A0A1I7WQE6</accession>